<proteinExistence type="predicted"/>
<dbReference type="InterPro" id="IPR041633">
    <property type="entry name" value="Polbeta"/>
</dbReference>
<reference evidence="2" key="1">
    <citation type="journal article" date="2020" name="mSystems">
        <title>Genome- and Community-Level Interaction Insights into Carbon Utilization and Element Cycling Functions of Hydrothermarchaeota in Hydrothermal Sediment.</title>
        <authorList>
            <person name="Zhou Z."/>
            <person name="Liu Y."/>
            <person name="Xu W."/>
            <person name="Pan J."/>
            <person name="Luo Z.H."/>
            <person name="Li M."/>
        </authorList>
    </citation>
    <scope>NUCLEOTIDE SEQUENCE [LARGE SCALE GENOMIC DNA]</scope>
    <source>
        <strain evidence="2">SpSt-114</strain>
    </source>
</reference>
<dbReference type="PANTHER" id="PTHR33933">
    <property type="entry name" value="NUCLEOTIDYLTRANSFERASE"/>
    <property type="match status" value="1"/>
</dbReference>
<keyword evidence="2" id="KW-0808">Transferase</keyword>
<dbReference type="InterPro" id="IPR052548">
    <property type="entry name" value="Type_VII_TA_antitoxin"/>
</dbReference>
<organism evidence="2">
    <name type="scientific">Thermocrinis ruber</name>
    <dbReference type="NCBI Taxonomy" id="75906"/>
    <lineage>
        <taxon>Bacteria</taxon>
        <taxon>Pseudomonadati</taxon>
        <taxon>Aquificota</taxon>
        <taxon>Aquificia</taxon>
        <taxon>Aquificales</taxon>
        <taxon>Aquificaceae</taxon>
        <taxon>Thermocrinis</taxon>
    </lineage>
</organism>
<feature type="domain" description="Polymerase beta nucleotidyltransferase" evidence="1">
    <location>
        <begin position="14"/>
        <end position="84"/>
    </location>
</feature>
<dbReference type="PANTHER" id="PTHR33933:SF1">
    <property type="entry name" value="PROTEIN ADENYLYLTRANSFERASE MNTA-RELATED"/>
    <property type="match status" value="1"/>
</dbReference>
<dbReference type="SUPFAM" id="SSF81301">
    <property type="entry name" value="Nucleotidyltransferase"/>
    <property type="match status" value="1"/>
</dbReference>
<dbReference type="AlphaFoldDB" id="A0A7C5X2E1"/>
<dbReference type="Gene3D" id="3.30.460.10">
    <property type="entry name" value="Beta Polymerase, domain 2"/>
    <property type="match status" value="1"/>
</dbReference>
<accession>A0A7C5X2E1</accession>
<comment type="caution">
    <text evidence="2">The sequence shown here is derived from an EMBL/GenBank/DDBJ whole genome shotgun (WGS) entry which is preliminary data.</text>
</comment>
<dbReference type="EMBL" id="DSAC01000035">
    <property type="protein sequence ID" value="HHO73537.1"/>
    <property type="molecule type" value="Genomic_DNA"/>
</dbReference>
<evidence type="ECO:0000259" key="1">
    <source>
        <dbReference type="Pfam" id="PF18765"/>
    </source>
</evidence>
<name>A0A7C5X2E1_9AQUI</name>
<sequence>MGGVKMKEKIKKIINQVFEEKGIKVEKIILFGSRARGEYEALSDYDIFVVIKGDIDNLEKRKLKKEIYRSLHLAFPFSPFDIIVKTKKEFEAEKDIVNTLSNEVLSEGIEI</sequence>
<gene>
    <name evidence="2" type="ORF">ENN04_02740</name>
</gene>
<dbReference type="InterPro" id="IPR043519">
    <property type="entry name" value="NT_sf"/>
</dbReference>
<evidence type="ECO:0000313" key="2">
    <source>
        <dbReference type="EMBL" id="HHO73537.1"/>
    </source>
</evidence>
<protein>
    <submittedName>
        <fullName evidence="2">Nucleotidyltransferase domain-containing protein</fullName>
    </submittedName>
</protein>
<dbReference type="CDD" id="cd05403">
    <property type="entry name" value="NT_KNTase_like"/>
    <property type="match status" value="1"/>
</dbReference>
<dbReference type="Pfam" id="PF18765">
    <property type="entry name" value="Polbeta"/>
    <property type="match status" value="1"/>
</dbReference>
<dbReference type="GO" id="GO:0016740">
    <property type="term" value="F:transferase activity"/>
    <property type="evidence" value="ECO:0007669"/>
    <property type="project" value="UniProtKB-KW"/>
</dbReference>